<evidence type="ECO:0000313" key="2">
    <source>
        <dbReference type="EMBL" id="AJK48990.1"/>
    </source>
</evidence>
<sequence length="161" mass="16678">MRAFEARSRTARRLAGLALAAGAALAAVPAVHAAAGAGAVTLRADGTSVTTTLTLRDAGLDPGGKRRFAYELRVARGACHASLAGVVHFAARADAAGDDSAFLRDGTGVDTRRFHDAAEGRDVTLTIDVGSARPRYAGVEIARAPAGCVDWQRLDGDFYAR</sequence>
<dbReference type="OrthoDB" id="9035640at2"/>
<dbReference type="AlphaFoldDB" id="A0A0B6S6R8"/>
<accession>A0A0B6S6R8</accession>
<feature type="chain" id="PRO_5002110380" evidence="1">
    <location>
        <begin position="27"/>
        <end position="161"/>
    </location>
</feature>
<proteinExistence type="predicted"/>
<protein>
    <submittedName>
        <fullName evidence="2">Uncharacterized protein</fullName>
    </submittedName>
</protein>
<gene>
    <name evidence="2" type="ORF">BGL_2c09120</name>
</gene>
<keyword evidence="3" id="KW-1185">Reference proteome</keyword>
<reference evidence="3" key="1">
    <citation type="submission" date="2011-03" db="EMBL/GenBank/DDBJ databases">
        <authorList>
            <person name="Voget S."/>
            <person name="Streit W.R."/>
            <person name="Jaeger K.E."/>
            <person name="Daniel R."/>
        </authorList>
    </citation>
    <scope>NUCLEOTIDE SEQUENCE [LARGE SCALE GENOMIC DNA]</scope>
    <source>
        <strain evidence="3">PG1</strain>
    </source>
</reference>
<evidence type="ECO:0000313" key="3">
    <source>
        <dbReference type="Proteomes" id="UP000031838"/>
    </source>
</evidence>
<dbReference type="EMBL" id="CP002581">
    <property type="protein sequence ID" value="AJK48990.1"/>
    <property type="molecule type" value="Genomic_DNA"/>
</dbReference>
<dbReference type="KEGG" id="bgp:BGL_2c09120"/>
<keyword evidence="1" id="KW-0732">Signal</keyword>
<dbReference type="Proteomes" id="UP000031838">
    <property type="component" value="Chromosome 2"/>
</dbReference>
<name>A0A0B6S6R8_BURPL</name>
<dbReference type="HOGENOM" id="CLU_1640599_0_0_4"/>
<organism evidence="2 3">
    <name type="scientific">Burkholderia plantarii</name>
    <dbReference type="NCBI Taxonomy" id="41899"/>
    <lineage>
        <taxon>Bacteria</taxon>
        <taxon>Pseudomonadati</taxon>
        <taxon>Pseudomonadota</taxon>
        <taxon>Betaproteobacteria</taxon>
        <taxon>Burkholderiales</taxon>
        <taxon>Burkholderiaceae</taxon>
        <taxon>Burkholderia</taxon>
    </lineage>
</organism>
<reference evidence="2 3" key="2">
    <citation type="journal article" date="2016" name="Appl. Microbiol. Biotechnol.">
        <title>Mutations improving production and secretion of extracellular lipase by Burkholderia glumae PG1.</title>
        <authorList>
            <person name="Knapp A."/>
            <person name="Voget S."/>
            <person name="Gao R."/>
            <person name="Zaburannyi N."/>
            <person name="Krysciak D."/>
            <person name="Breuer M."/>
            <person name="Hauer B."/>
            <person name="Streit W.R."/>
            <person name="Muller R."/>
            <person name="Daniel R."/>
            <person name="Jaeger K.E."/>
        </authorList>
    </citation>
    <scope>NUCLEOTIDE SEQUENCE [LARGE SCALE GENOMIC DNA]</scope>
    <source>
        <strain evidence="2 3">PG1</strain>
    </source>
</reference>
<feature type="signal peptide" evidence="1">
    <location>
        <begin position="1"/>
        <end position="26"/>
    </location>
</feature>
<evidence type="ECO:0000256" key="1">
    <source>
        <dbReference type="SAM" id="SignalP"/>
    </source>
</evidence>
<dbReference type="RefSeq" id="WP_042627529.1">
    <property type="nucleotide sequence ID" value="NZ_CP002581.1"/>
</dbReference>